<dbReference type="InterPro" id="IPR000014">
    <property type="entry name" value="PAS"/>
</dbReference>
<evidence type="ECO:0000256" key="6">
    <source>
        <dbReference type="ARBA" id="ARBA00023063"/>
    </source>
</evidence>
<dbReference type="InterPro" id="IPR020846">
    <property type="entry name" value="MFS_dom"/>
</dbReference>
<dbReference type="InterPro" id="IPR035965">
    <property type="entry name" value="PAS-like_dom_sf"/>
</dbReference>
<dbReference type="InterPro" id="IPR036259">
    <property type="entry name" value="MFS_trans_sf"/>
</dbReference>
<evidence type="ECO:0000259" key="9">
    <source>
        <dbReference type="PROSITE" id="PS50112"/>
    </source>
</evidence>
<organism evidence="11 12">
    <name type="scientific">Fredinandcohnia quinoae</name>
    <dbReference type="NCBI Taxonomy" id="2918902"/>
    <lineage>
        <taxon>Bacteria</taxon>
        <taxon>Bacillati</taxon>
        <taxon>Bacillota</taxon>
        <taxon>Bacilli</taxon>
        <taxon>Bacillales</taxon>
        <taxon>Bacillaceae</taxon>
        <taxon>Fredinandcohnia</taxon>
    </lineage>
</organism>
<evidence type="ECO:0000259" key="10">
    <source>
        <dbReference type="PROSITE" id="PS50850"/>
    </source>
</evidence>
<dbReference type="CDD" id="cd00130">
    <property type="entry name" value="PAS"/>
    <property type="match status" value="1"/>
</dbReference>
<dbReference type="GO" id="GO:0015112">
    <property type="term" value="F:nitrate transmembrane transporter activity"/>
    <property type="evidence" value="ECO:0007669"/>
    <property type="project" value="InterPro"/>
</dbReference>
<feature type="transmembrane region" description="Helical" evidence="8">
    <location>
        <begin position="44"/>
        <end position="65"/>
    </location>
</feature>
<feature type="transmembrane region" description="Helical" evidence="8">
    <location>
        <begin position="72"/>
        <end position="91"/>
    </location>
</feature>
<evidence type="ECO:0000313" key="11">
    <source>
        <dbReference type="EMBL" id="MCH1624326.1"/>
    </source>
</evidence>
<dbReference type="InterPro" id="IPR044772">
    <property type="entry name" value="NO3_transporter"/>
</dbReference>
<dbReference type="SUPFAM" id="SSF103473">
    <property type="entry name" value="MFS general substrate transporter"/>
    <property type="match status" value="1"/>
</dbReference>
<dbReference type="EMBL" id="JAKTTI010000002">
    <property type="protein sequence ID" value="MCH1624326.1"/>
    <property type="molecule type" value="Genomic_DNA"/>
</dbReference>
<dbReference type="Gene3D" id="3.30.450.20">
    <property type="entry name" value="PAS domain"/>
    <property type="match status" value="1"/>
</dbReference>
<dbReference type="SMART" id="SM00091">
    <property type="entry name" value="PAS"/>
    <property type="match status" value="1"/>
</dbReference>
<name>A0AAW5E4P6_9BACI</name>
<feature type="domain" description="Major facilitator superfamily (MFS) profile" evidence="10">
    <location>
        <begin position="6"/>
        <end position="381"/>
    </location>
</feature>
<feature type="transmembrane region" description="Helical" evidence="8">
    <location>
        <begin position="292"/>
        <end position="312"/>
    </location>
</feature>
<evidence type="ECO:0000256" key="8">
    <source>
        <dbReference type="SAM" id="Phobius"/>
    </source>
</evidence>
<dbReference type="CDD" id="cd17341">
    <property type="entry name" value="MFS_NRT2_like"/>
    <property type="match status" value="1"/>
</dbReference>
<keyword evidence="3" id="KW-0813">Transport</keyword>
<dbReference type="PROSITE" id="PS50112">
    <property type="entry name" value="PAS"/>
    <property type="match status" value="1"/>
</dbReference>
<dbReference type="Gene3D" id="1.20.1250.20">
    <property type="entry name" value="MFS general substrate transporter like domains"/>
    <property type="match status" value="2"/>
</dbReference>
<feature type="transmembrane region" description="Helical" evidence="8">
    <location>
        <begin position="97"/>
        <end position="116"/>
    </location>
</feature>
<accession>A0AAW5E4P6</accession>
<feature type="transmembrane region" description="Helical" evidence="8">
    <location>
        <begin position="160"/>
        <end position="178"/>
    </location>
</feature>
<keyword evidence="7 8" id="KW-0472">Membrane</keyword>
<dbReference type="GO" id="GO:0005886">
    <property type="term" value="C:plasma membrane"/>
    <property type="evidence" value="ECO:0007669"/>
    <property type="project" value="UniProtKB-SubCell"/>
</dbReference>
<dbReference type="NCBIfam" id="TIGR00229">
    <property type="entry name" value="sensory_box"/>
    <property type="match status" value="1"/>
</dbReference>
<keyword evidence="4 8" id="KW-0812">Transmembrane</keyword>
<comment type="similarity">
    <text evidence="2">Belongs to the major facilitator superfamily. Nitrate/nitrite porter (TC 2.A.1.8) family.</text>
</comment>
<feature type="transmembrane region" description="Helical" evidence="8">
    <location>
        <begin position="355"/>
        <end position="378"/>
    </location>
</feature>
<evidence type="ECO:0000256" key="4">
    <source>
        <dbReference type="ARBA" id="ARBA00022692"/>
    </source>
</evidence>
<keyword evidence="6" id="KW-0534">Nitrate assimilation</keyword>
<feature type="transmembrane region" description="Helical" evidence="8">
    <location>
        <begin position="128"/>
        <end position="148"/>
    </location>
</feature>
<dbReference type="SUPFAM" id="SSF55785">
    <property type="entry name" value="PYP-like sensor domain (PAS domain)"/>
    <property type="match status" value="1"/>
</dbReference>
<dbReference type="GO" id="GO:0042128">
    <property type="term" value="P:nitrate assimilation"/>
    <property type="evidence" value="ECO:0007669"/>
    <property type="project" value="UniProtKB-KW"/>
</dbReference>
<feature type="transmembrane region" description="Helical" evidence="8">
    <location>
        <begin position="267"/>
        <end position="286"/>
    </location>
</feature>
<evidence type="ECO:0000313" key="12">
    <source>
        <dbReference type="Proteomes" id="UP001431131"/>
    </source>
</evidence>
<dbReference type="Pfam" id="PF07690">
    <property type="entry name" value="MFS_1"/>
    <property type="match status" value="1"/>
</dbReference>
<proteinExistence type="inferred from homology"/>
<keyword evidence="5 8" id="KW-1133">Transmembrane helix</keyword>
<comment type="subcellular location">
    <subcellularLocation>
        <location evidence="1">Cell membrane</location>
        <topology evidence="1">Multi-pass membrane protein</topology>
    </subcellularLocation>
</comment>
<sequence length="499" mass="55649">MKLQKWQLPLQTSSLIIGFMSWVLISSLIPFIKKDIPLSDNEVALVTAIPVILGSLMRILLGYWANKFGARILFVISFLILLFPVFYISIADSLMDLIIGGLVLGMGGAIFSIGVTSLPKYYPKERHGFVNGIYGAGNIGTAITSFSAPMLANNIGWENTVRLFLVPIILFALLNFAFGDRKEAKVNKPLLGQIKSVYRNEKLWFLSLFYFVTFGSFVAFTVYLPNFLVSNFELTSVDAGIRTAGFITLATLMRPIGGWLGDKFNPFLILFIVFWALTFSGVLLSFTPNLTLYTIGCLTVAFCAGIGNGVIFKFVPYYFSKQAGIANGIVSAMGGLGGFFPPIVLSIVFNITEHYAIGFMSLAMFSLSSSVIVVWMYYIEKLSIESQLYESIAQGMMVTNTSGIIEKVNKAFTEVTGFESKEAIGKKPSILRSGKHSEDFYNKMWESIQETGYWQGEIWNKRKNNELYLEWLTISEVKDDAGEVKYYLGLFSDLSRKNI</sequence>
<evidence type="ECO:0000256" key="1">
    <source>
        <dbReference type="ARBA" id="ARBA00004651"/>
    </source>
</evidence>
<comment type="caution">
    <text evidence="11">The sequence shown here is derived from an EMBL/GenBank/DDBJ whole genome shotgun (WGS) entry which is preliminary data.</text>
</comment>
<dbReference type="Proteomes" id="UP001431131">
    <property type="component" value="Unassembled WGS sequence"/>
</dbReference>
<dbReference type="InterPro" id="IPR011701">
    <property type="entry name" value="MFS"/>
</dbReference>
<keyword evidence="12" id="KW-1185">Reference proteome</keyword>
<feature type="transmembrane region" description="Helical" evidence="8">
    <location>
        <begin position="239"/>
        <end position="260"/>
    </location>
</feature>
<dbReference type="PANTHER" id="PTHR23515">
    <property type="entry name" value="HIGH-AFFINITY NITRATE TRANSPORTER 2.3"/>
    <property type="match status" value="1"/>
</dbReference>
<gene>
    <name evidence="11" type="ORF">MJG50_03215</name>
</gene>
<feature type="transmembrane region" description="Helical" evidence="8">
    <location>
        <begin position="12"/>
        <end position="32"/>
    </location>
</feature>
<evidence type="ECO:0000256" key="5">
    <source>
        <dbReference type="ARBA" id="ARBA00022989"/>
    </source>
</evidence>
<evidence type="ECO:0000256" key="7">
    <source>
        <dbReference type="ARBA" id="ARBA00023136"/>
    </source>
</evidence>
<evidence type="ECO:0000256" key="2">
    <source>
        <dbReference type="ARBA" id="ARBA00008432"/>
    </source>
</evidence>
<dbReference type="RefSeq" id="WP_240252619.1">
    <property type="nucleotide sequence ID" value="NZ_JAKTTI010000002.1"/>
</dbReference>
<dbReference type="PROSITE" id="PS50850">
    <property type="entry name" value="MFS"/>
    <property type="match status" value="1"/>
</dbReference>
<feature type="transmembrane region" description="Helical" evidence="8">
    <location>
        <begin position="324"/>
        <end position="349"/>
    </location>
</feature>
<feature type="transmembrane region" description="Helical" evidence="8">
    <location>
        <begin position="203"/>
        <end position="224"/>
    </location>
</feature>
<protein>
    <submittedName>
        <fullName evidence="11">MFS transporter</fullName>
    </submittedName>
</protein>
<dbReference type="Pfam" id="PF13426">
    <property type="entry name" value="PAS_9"/>
    <property type="match status" value="1"/>
</dbReference>
<feature type="domain" description="PAS" evidence="9">
    <location>
        <begin position="387"/>
        <end position="439"/>
    </location>
</feature>
<dbReference type="AlphaFoldDB" id="A0AAW5E4P6"/>
<reference evidence="11" key="1">
    <citation type="submission" date="2022-02" db="EMBL/GenBank/DDBJ databases">
        <title>Fredinandcohnia quinoae sp. nov. isolated from Chenopodium quinoa seeds.</title>
        <authorList>
            <person name="Saati-Santamaria Z."/>
            <person name="Flores-Felix J.D."/>
            <person name="Igual J.M."/>
            <person name="Velazquez E."/>
            <person name="Garcia-Fraile P."/>
            <person name="Martinez-Molina E."/>
        </authorList>
    </citation>
    <scope>NUCLEOTIDE SEQUENCE</scope>
    <source>
        <strain evidence="11">SECRCQ15</strain>
    </source>
</reference>
<evidence type="ECO:0000256" key="3">
    <source>
        <dbReference type="ARBA" id="ARBA00022448"/>
    </source>
</evidence>